<accession>A0AB34WZM8</accession>
<evidence type="ECO:0000256" key="2">
    <source>
        <dbReference type="ARBA" id="ARBA00022801"/>
    </source>
</evidence>
<keyword evidence="2 3" id="KW-0378">Hydrolase</keyword>
<dbReference type="NCBIfam" id="TIGR00172">
    <property type="entry name" value="maf"/>
    <property type="match status" value="1"/>
</dbReference>
<dbReference type="InterPro" id="IPR003697">
    <property type="entry name" value="Maf-like"/>
</dbReference>
<sequence>MTNRLVLASASPARLKVLTQAGIIPLAWPANIDEDAVRAGLKTTDPSQVVTALAQAKARHIGQLLTTPERFCPDNLSQANTVREELKNLPVGERFTVVGCDSMLLLNGKLRGKPHSFERALQQINELSGATPILFTGHCALALKRSTTGFTFENEVAGHSQATLYFSEISPEEARAYAKTKEPLEVAGGFTIDGLGGAYIESIEGDPHGIIGISLPLVRKLLNELGFFWPNLWKVLPKKS</sequence>
<evidence type="ECO:0000313" key="7">
    <source>
        <dbReference type="Proteomes" id="UP000243201"/>
    </source>
</evidence>
<comment type="function">
    <text evidence="3">Nucleoside triphosphate pyrophosphatase. May have a dual role in cell division arrest and in preventing the incorporation of modified nucleotides into cellular nucleic acids.</text>
</comment>
<dbReference type="InterPro" id="IPR029001">
    <property type="entry name" value="ITPase-like_fam"/>
</dbReference>
<name>A0AB34WZM8_9ACTO</name>
<dbReference type="PIRSF" id="PIRSF006305">
    <property type="entry name" value="Maf"/>
    <property type="match status" value="1"/>
</dbReference>
<keyword evidence="3" id="KW-0963">Cytoplasm</keyword>
<reference evidence="4 6" key="1">
    <citation type="submission" date="2016-01" db="EMBL/GenBank/DDBJ databases">
        <authorList>
            <person name="Mitreva M."/>
            <person name="Pepin K.H."/>
            <person name="Mihindukulasuriya K.A."/>
            <person name="Fulton R."/>
            <person name="Fronick C."/>
            <person name="O'Laughlin M."/>
            <person name="Miner T."/>
            <person name="Herter B."/>
            <person name="Rosa B.A."/>
            <person name="Cordes M."/>
            <person name="Tomlinson C."/>
            <person name="Wollam A."/>
            <person name="Palsikar V.B."/>
            <person name="Mardis E.R."/>
            <person name="Wilson R.K."/>
        </authorList>
    </citation>
    <scope>NUCLEOTIDE SEQUENCE [LARGE SCALE GENOMIC DNA]</scope>
    <source>
        <strain evidence="4 6">DNF00696</strain>
    </source>
</reference>
<dbReference type="RefSeq" id="WP_060920455.1">
    <property type="nucleotide sequence ID" value="NZ_JAHAIW010000002.1"/>
</dbReference>
<comment type="catalytic activity">
    <reaction evidence="3">
        <text>a ribonucleoside 5'-triphosphate + H2O = a ribonucleoside 5'-phosphate + diphosphate + H(+)</text>
        <dbReference type="Rhea" id="RHEA:23996"/>
        <dbReference type="ChEBI" id="CHEBI:15377"/>
        <dbReference type="ChEBI" id="CHEBI:15378"/>
        <dbReference type="ChEBI" id="CHEBI:33019"/>
        <dbReference type="ChEBI" id="CHEBI:58043"/>
        <dbReference type="ChEBI" id="CHEBI:61557"/>
        <dbReference type="EC" id="3.6.1.9"/>
    </reaction>
</comment>
<organism evidence="4 6">
    <name type="scientific">Varibaculum cambriense</name>
    <dbReference type="NCBI Taxonomy" id="184870"/>
    <lineage>
        <taxon>Bacteria</taxon>
        <taxon>Bacillati</taxon>
        <taxon>Actinomycetota</taxon>
        <taxon>Actinomycetes</taxon>
        <taxon>Actinomycetales</taxon>
        <taxon>Actinomycetaceae</taxon>
        <taxon>Varibaculum</taxon>
    </lineage>
</organism>
<keyword evidence="3" id="KW-0546">Nucleotide metabolism</keyword>
<dbReference type="SUPFAM" id="SSF52972">
    <property type="entry name" value="ITPase-like"/>
    <property type="match status" value="1"/>
</dbReference>
<comment type="caution">
    <text evidence="3">Lacks conserved residue(s) required for the propagation of feature annotation.</text>
</comment>
<dbReference type="AlphaFoldDB" id="A0AB34WZM8"/>
<protein>
    <recommendedName>
        <fullName evidence="3">Nucleoside triphosphate pyrophosphatase</fullName>
        <ecNumber evidence="3">3.6.1.9</ecNumber>
    </recommendedName>
    <alternativeName>
        <fullName evidence="3">Nucleotide pyrophosphatase</fullName>
        <shortName evidence="3">Nucleotide PPase</shortName>
    </alternativeName>
</protein>
<evidence type="ECO:0000256" key="3">
    <source>
        <dbReference type="HAMAP-Rule" id="MF_00528"/>
    </source>
</evidence>
<comment type="catalytic activity">
    <reaction evidence="3">
        <text>a 2'-deoxyribonucleoside 5'-triphosphate + H2O = a 2'-deoxyribonucleoside 5'-phosphate + diphosphate + H(+)</text>
        <dbReference type="Rhea" id="RHEA:44644"/>
        <dbReference type="ChEBI" id="CHEBI:15377"/>
        <dbReference type="ChEBI" id="CHEBI:15378"/>
        <dbReference type="ChEBI" id="CHEBI:33019"/>
        <dbReference type="ChEBI" id="CHEBI:61560"/>
        <dbReference type="ChEBI" id="CHEBI:65317"/>
        <dbReference type="EC" id="3.6.1.9"/>
    </reaction>
</comment>
<dbReference type="GO" id="GO:0009117">
    <property type="term" value="P:nucleotide metabolic process"/>
    <property type="evidence" value="ECO:0007669"/>
    <property type="project" value="UniProtKB-KW"/>
</dbReference>
<dbReference type="GO" id="GO:0005737">
    <property type="term" value="C:cytoplasm"/>
    <property type="evidence" value="ECO:0007669"/>
    <property type="project" value="UniProtKB-SubCell"/>
</dbReference>
<evidence type="ECO:0000313" key="5">
    <source>
        <dbReference type="EMBL" id="PMB90580.1"/>
    </source>
</evidence>
<dbReference type="Proteomes" id="UP000070572">
    <property type="component" value="Unassembled WGS sequence"/>
</dbReference>
<feature type="active site" description="Proton acceptor" evidence="3">
    <location>
        <position position="101"/>
    </location>
</feature>
<dbReference type="CDD" id="cd00555">
    <property type="entry name" value="Maf"/>
    <property type="match status" value="1"/>
</dbReference>
<comment type="similarity">
    <text evidence="3">Belongs to the Maf family.</text>
</comment>
<dbReference type="EMBL" id="PNGC01000001">
    <property type="protein sequence ID" value="PMB90580.1"/>
    <property type="molecule type" value="Genomic_DNA"/>
</dbReference>
<dbReference type="PANTHER" id="PTHR43213:SF5">
    <property type="entry name" value="BIFUNCTIONAL DTTP_UTP PYROPHOSPHATASE_METHYLTRANSFERASE PROTEIN-RELATED"/>
    <property type="match status" value="1"/>
</dbReference>
<comment type="subcellular location">
    <subcellularLocation>
        <location evidence="3">Cytoplasm</location>
    </subcellularLocation>
</comment>
<evidence type="ECO:0000313" key="4">
    <source>
        <dbReference type="EMBL" id="KXB80797.1"/>
    </source>
</evidence>
<dbReference type="Gene3D" id="3.90.950.10">
    <property type="match status" value="1"/>
</dbReference>
<dbReference type="GO" id="GO:0047429">
    <property type="term" value="F:nucleoside triphosphate diphosphatase activity"/>
    <property type="evidence" value="ECO:0007669"/>
    <property type="project" value="UniProtKB-EC"/>
</dbReference>
<dbReference type="PANTHER" id="PTHR43213">
    <property type="entry name" value="BIFUNCTIONAL DTTP/UTP PYROPHOSPHATASE/METHYLTRANSFERASE PROTEIN-RELATED"/>
    <property type="match status" value="1"/>
</dbReference>
<evidence type="ECO:0000256" key="1">
    <source>
        <dbReference type="ARBA" id="ARBA00001968"/>
    </source>
</evidence>
<comment type="caution">
    <text evidence="4">The sequence shown here is derived from an EMBL/GenBank/DDBJ whole genome shotgun (WGS) entry which is preliminary data.</text>
</comment>
<dbReference type="HAMAP" id="MF_00528">
    <property type="entry name" value="Maf"/>
    <property type="match status" value="1"/>
</dbReference>
<reference evidence="5 7" key="2">
    <citation type="submission" date="2017-09" db="EMBL/GenBank/DDBJ databases">
        <title>Bacterial strain isolated from the female urinary microbiota.</title>
        <authorList>
            <person name="Thomas-White K."/>
            <person name="Kumar N."/>
            <person name="Forster S."/>
            <person name="Putonti C."/>
            <person name="Lawley T."/>
            <person name="Wolfe A.J."/>
        </authorList>
    </citation>
    <scope>NUCLEOTIDE SEQUENCE [LARGE SCALE GENOMIC DNA]</scope>
    <source>
        <strain evidence="5 7">UMB0744</strain>
    </source>
</reference>
<keyword evidence="7" id="KW-1185">Reference proteome</keyword>
<gene>
    <name evidence="5" type="primary">maf</name>
    <name evidence="5" type="ORF">CJ240_02270</name>
    <name evidence="4" type="ORF">HMPREF1862_01104</name>
</gene>
<dbReference type="EMBL" id="LSDN01000014">
    <property type="protein sequence ID" value="KXB80797.1"/>
    <property type="molecule type" value="Genomic_DNA"/>
</dbReference>
<proteinExistence type="inferred from homology"/>
<comment type="cofactor">
    <cofactor evidence="1 3">
        <name>a divalent metal cation</name>
        <dbReference type="ChEBI" id="CHEBI:60240"/>
    </cofactor>
</comment>
<dbReference type="EC" id="3.6.1.9" evidence="3"/>
<evidence type="ECO:0000313" key="6">
    <source>
        <dbReference type="Proteomes" id="UP000070572"/>
    </source>
</evidence>
<dbReference type="Proteomes" id="UP000243201">
    <property type="component" value="Unassembled WGS sequence"/>
</dbReference>
<dbReference type="Pfam" id="PF02545">
    <property type="entry name" value="Maf"/>
    <property type="match status" value="1"/>
</dbReference>